<organism evidence="1 2">
    <name type="scientific">Dendrolimus kikuchii</name>
    <dbReference type="NCBI Taxonomy" id="765133"/>
    <lineage>
        <taxon>Eukaryota</taxon>
        <taxon>Metazoa</taxon>
        <taxon>Ecdysozoa</taxon>
        <taxon>Arthropoda</taxon>
        <taxon>Hexapoda</taxon>
        <taxon>Insecta</taxon>
        <taxon>Pterygota</taxon>
        <taxon>Neoptera</taxon>
        <taxon>Endopterygota</taxon>
        <taxon>Lepidoptera</taxon>
        <taxon>Glossata</taxon>
        <taxon>Ditrysia</taxon>
        <taxon>Bombycoidea</taxon>
        <taxon>Lasiocampidae</taxon>
        <taxon>Dendrolimus</taxon>
    </lineage>
</organism>
<dbReference type="EMBL" id="CM034406">
    <property type="protein sequence ID" value="KAJ0173208.1"/>
    <property type="molecule type" value="Genomic_DNA"/>
</dbReference>
<evidence type="ECO:0000313" key="1">
    <source>
        <dbReference type="EMBL" id="KAJ0173208.1"/>
    </source>
</evidence>
<name>A0ACC1CNM7_9NEOP</name>
<evidence type="ECO:0000313" key="2">
    <source>
        <dbReference type="Proteomes" id="UP000824533"/>
    </source>
</evidence>
<proteinExistence type="predicted"/>
<accession>A0ACC1CNM7</accession>
<protein>
    <submittedName>
        <fullName evidence="1">Uncharacterized protein</fullName>
    </submittedName>
</protein>
<comment type="caution">
    <text evidence="1">The sequence shown here is derived from an EMBL/GenBank/DDBJ whole genome shotgun (WGS) entry which is preliminary data.</text>
</comment>
<gene>
    <name evidence="1" type="ORF">K1T71_011384</name>
</gene>
<sequence>MLIMKSLCLLLRTLGILVLVCVNGQAQSPCPGTFDYQSDGYNMYGVINIQPNGPVSYVNIKANFTIATQLPTNYYGSLEPLQQNDIERRLARGFPIKYKVNFPVSSPLPVLTSIVANGKLLCHGPGDIPGRNQIVTTINLEHVLTLSSGPGYSPFITDFVVPENLYESGPSYSVSKVPVDPEVLFATVPVAVTTNQARPTPGISIVPPVSTASTKDFTVTQQINADRPEEVTEEDTTVECGVASSGANALIIHGDEYLRGDWPWVVALFKKNKQNLMFICSGTLVSEWHVISAAHCLFLREVVTKTSEVLVKVGAHDLDDVTDDIAKNIYVAKATAHDAYDPNTLKNDIIVLTLQKKVVYNNYIRPVCLWNEDQTDLDQIVKKRGVVAGWGGNEFGEAGRGKPRKASLPVVSWDTCKASREEFHKLTSATTLCAGDRNGTGPCNGDSGGGLYMKERGDKRWKIRGVVSVSLHSDDGEYACNVQQYIVFTDTAKYLSWIKSVMSAT</sequence>
<keyword evidence="2" id="KW-1185">Reference proteome</keyword>
<reference evidence="1 2" key="1">
    <citation type="journal article" date="2021" name="Front. Genet.">
        <title>Chromosome-Level Genome Assembly Reveals Significant Gene Expansion in the Toll and IMD Signaling Pathways of Dendrolimus kikuchii.</title>
        <authorList>
            <person name="Zhou J."/>
            <person name="Wu P."/>
            <person name="Xiong Z."/>
            <person name="Liu N."/>
            <person name="Zhao N."/>
            <person name="Ji M."/>
            <person name="Qiu Y."/>
            <person name="Yang B."/>
        </authorList>
    </citation>
    <scope>NUCLEOTIDE SEQUENCE [LARGE SCALE GENOMIC DNA]</scope>
    <source>
        <strain evidence="1">Ann1</strain>
    </source>
</reference>
<dbReference type="Proteomes" id="UP000824533">
    <property type="component" value="Linkage Group LG20"/>
</dbReference>